<sequence length="39" mass="4377">MYAVISLQADTILIEFSSFLESCFLTLVAASHIMPNFPR</sequence>
<dbReference type="AlphaFoldDB" id="Q5BZS4"/>
<keyword evidence="1" id="KW-0812">Transmembrane</keyword>
<name>Q5BZS4_SCHJA</name>
<reference evidence="2" key="2">
    <citation type="journal article" date="2006" name="PLoS Pathog.">
        <title>New perspectives on host-parasite interplay by comparative transcriptomic and proteomic analyses of Schistosoma japonicum.</title>
        <authorList>
            <person name="Liu F."/>
            <person name="Lu J."/>
            <person name="Hu W."/>
            <person name="Wang S.Y."/>
            <person name="Cui S.J."/>
            <person name="Chi M."/>
            <person name="Yan Q."/>
            <person name="Wang X.R."/>
            <person name="Song H.D."/>
            <person name="Xu X.N."/>
            <person name="Wang J.J."/>
            <person name="Zhang X.L."/>
            <person name="Zhang X."/>
            <person name="Wang Z.Q."/>
            <person name="Xue C.L."/>
            <person name="Brindley P.J."/>
            <person name="McManus D.P."/>
            <person name="Yang P.Y."/>
            <person name="Feng Z."/>
            <person name="Chen Z."/>
            <person name="Han Z.G."/>
        </authorList>
    </citation>
    <scope>NUCLEOTIDE SEQUENCE</scope>
</reference>
<evidence type="ECO:0000313" key="2">
    <source>
        <dbReference type="EMBL" id="AAX27101.1"/>
    </source>
</evidence>
<keyword evidence="1" id="KW-1133">Transmembrane helix</keyword>
<feature type="transmembrane region" description="Helical" evidence="1">
    <location>
        <begin position="12"/>
        <end position="34"/>
    </location>
</feature>
<evidence type="ECO:0000256" key="1">
    <source>
        <dbReference type="SAM" id="Phobius"/>
    </source>
</evidence>
<accession>Q5BZS4</accession>
<organism evidence="2">
    <name type="scientific">Schistosoma japonicum</name>
    <name type="common">Blood fluke</name>
    <dbReference type="NCBI Taxonomy" id="6182"/>
    <lineage>
        <taxon>Eukaryota</taxon>
        <taxon>Metazoa</taxon>
        <taxon>Spiralia</taxon>
        <taxon>Lophotrochozoa</taxon>
        <taxon>Platyhelminthes</taxon>
        <taxon>Trematoda</taxon>
        <taxon>Digenea</taxon>
        <taxon>Strigeidida</taxon>
        <taxon>Schistosomatoidea</taxon>
        <taxon>Schistosomatidae</taxon>
        <taxon>Schistosoma</taxon>
    </lineage>
</organism>
<keyword evidence="1" id="KW-0472">Membrane</keyword>
<reference evidence="2" key="1">
    <citation type="submission" date="2005-03" db="EMBL/GenBank/DDBJ databases">
        <authorList>
            <person name="Han Z."/>
        </authorList>
    </citation>
    <scope>NUCLEOTIDE SEQUENCE</scope>
</reference>
<protein>
    <submittedName>
        <fullName evidence="2">Uncharacterized protein</fullName>
    </submittedName>
</protein>
<dbReference type="EMBL" id="AY811212">
    <property type="protein sequence ID" value="AAX27101.1"/>
    <property type="molecule type" value="mRNA"/>
</dbReference>
<proteinExistence type="evidence at transcript level"/>